<reference evidence="1 2" key="1">
    <citation type="submission" date="2019-05" db="EMBL/GenBank/DDBJ databases">
        <title>Another draft genome of Portunus trituberculatus and its Hox gene families provides insights of decapod evolution.</title>
        <authorList>
            <person name="Jeong J.-H."/>
            <person name="Song I."/>
            <person name="Kim S."/>
            <person name="Choi T."/>
            <person name="Kim D."/>
            <person name="Ryu S."/>
            <person name="Kim W."/>
        </authorList>
    </citation>
    <scope>NUCLEOTIDE SEQUENCE [LARGE SCALE GENOMIC DNA]</scope>
    <source>
        <tissue evidence="1">Muscle</tissue>
    </source>
</reference>
<dbReference type="AlphaFoldDB" id="A0A5B7CH23"/>
<keyword evidence="2" id="KW-1185">Reference proteome</keyword>
<protein>
    <submittedName>
        <fullName evidence="1">Uncharacterized protein</fullName>
    </submittedName>
</protein>
<dbReference type="EMBL" id="VSRR010000015">
    <property type="protein sequence ID" value="MPC08051.1"/>
    <property type="molecule type" value="Genomic_DNA"/>
</dbReference>
<sequence length="71" mass="8052">MVLLHLFMPTEPQPTRSHLAYPRALQVHPFTAPTKPLLATPPHYNQPEEAMTPTHESLIGLKGRVHRPRAK</sequence>
<name>A0A5B7CH23_PORTR</name>
<organism evidence="1 2">
    <name type="scientific">Portunus trituberculatus</name>
    <name type="common">Swimming crab</name>
    <name type="synonym">Neptunus trituberculatus</name>
    <dbReference type="NCBI Taxonomy" id="210409"/>
    <lineage>
        <taxon>Eukaryota</taxon>
        <taxon>Metazoa</taxon>
        <taxon>Ecdysozoa</taxon>
        <taxon>Arthropoda</taxon>
        <taxon>Crustacea</taxon>
        <taxon>Multicrustacea</taxon>
        <taxon>Malacostraca</taxon>
        <taxon>Eumalacostraca</taxon>
        <taxon>Eucarida</taxon>
        <taxon>Decapoda</taxon>
        <taxon>Pleocyemata</taxon>
        <taxon>Brachyura</taxon>
        <taxon>Eubrachyura</taxon>
        <taxon>Portunoidea</taxon>
        <taxon>Portunidae</taxon>
        <taxon>Portuninae</taxon>
        <taxon>Portunus</taxon>
    </lineage>
</organism>
<comment type="caution">
    <text evidence="1">The sequence shown here is derived from an EMBL/GenBank/DDBJ whole genome shotgun (WGS) entry which is preliminary data.</text>
</comment>
<dbReference type="Proteomes" id="UP000324222">
    <property type="component" value="Unassembled WGS sequence"/>
</dbReference>
<gene>
    <name evidence="1" type="ORF">E2C01_000622</name>
</gene>
<proteinExistence type="predicted"/>
<accession>A0A5B7CH23</accession>
<evidence type="ECO:0000313" key="2">
    <source>
        <dbReference type="Proteomes" id="UP000324222"/>
    </source>
</evidence>
<evidence type="ECO:0000313" key="1">
    <source>
        <dbReference type="EMBL" id="MPC08051.1"/>
    </source>
</evidence>